<dbReference type="EC" id="2.1.1.297" evidence="5"/>
<feature type="domain" description="Release factor glutamine methyltransferase N-terminal" evidence="7">
    <location>
        <begin position="14"/>
        <end position="86"/>
    </location>
</feature>
<dbReference type="EMBL" id="AP017457">
    <property type="protein sequence ID" value="BAU98745.1"/>
    <property type="molecule type" value="Genomic_DNA"/>
</dbReference>
<dbReference type="HAMAP" id="MF_02126">
    <property type="entry name" value="RF_methyltr_PrmC"/>
    <property type="match status" value="1"/>
</dbReference>
<keyword evidence="1 5" id="KW-0489">Methyltransferase</keyword>
<dbReference type="SUPFAM" id="SSF53335">
    <property type="entry name" value="S-adenosyl-L-methionine-dependent methyltransferases"/>
    <property type="match status" value="1"/>
</dbReference>
<reference evidence="8 9" key="1">
    <citation type="journal article" date="2016" name="Genome Announc.">
        <title>Complete Genome Sequence of Aurantimicrobium minutum Type Strain KNCT, a Planktonic Ultramicrobacterium Isolated from River Water.</title>
        <authorList>
            <person name="Nakai R."/>
            <person name="Fujisawa T."/>
            <person name="Nakamura Y."/>
            <person name="Nishide H."/>
            <person name="Uchiyama I."/>
            <person name="Baba T."/>
            <person name="Toyoda A."/>
            <person name="Fujiyama A."/>
            <person name="Naganuma T."/>
            <person name="Niki H."/>
        </authorList>
    </citation>
    <scope>NUCLEOTIDE SEQUENCE [LARGE SCALE GENOMIC DNA]</scope>
    <source>
        <strain evidence="8 9">KNC</strain>
    </source>
</reference>
<comment type="function">
    <text evidence="5">Methylates the class 1 translation termination release factors RF1/PrfA and RF2/PrfB on the glutamine residue of the universally conserved GGQ motif.</text>
</comment>
<evidence type="ECO:0000313" key="8">
    <source>
        <dbReference type="EMBL" id="BAU98745.1"/>
    </source>
</evidence>
<feature type="binding site" evidence="5">
    <location>
        <begin position="133"/>
        <end position="137"/>
    </location>
    <ligand>
        <name>S-adenosyl-L-methionine</name>
        <dbReference type="ChEBI" id="CHEBI:59789"/>
    </ligand>
</feature>
<dbReference type="PANTHER" id="PTHR18895:SF74">
    <property type="entry name" value="MTRF1L RELEASE FACTOR GLUTAMINE METHYLTRANSFERASE"/>
    <property type="match status" value="1"/>
</dbReference>
<feature type="binding site" evidence="5">
    <location>
        <position position="156"/>
    </location>
    <ligand>
        <name>S-adenosyl-L-methionine</name>
        <dbReference type="ChEBI" id="CHEBI:59789"/>
    </ligand>
</feature>
<dbReference type="InterPro" id="IPR004556">
    <property type="entry name" value="HemK-like"/>
</dbReference>
<comment type="catalytic activity">
    <reaction evidence="4 5">
        <text>L-glutaminyl-[peptide chain release factor] + S-adenosyl-L-methionine = N(5)-methyl-L-glutaminyl-[peptide chain release factor] + S-adenosyl-L-homocysteine + H(+)</text>
        <dbReference type="Rhea" id="RHEA:42896"/>
        <dbReference type="Rhea" id="RHEA-COMP:10271"/>
        <dbReference type="Rhea" id="RHEA-COMP:10272"/>
        <dbReference type="ChEBI" id="CHEBI:15378"/>
        <dbReference type="ChEBI" id="CHEBI:30011"/>
        <dbReference type="ChEBI" id="CHEBI:57856"/>
        <dbReference type="ChEBI" id="CHEBI:59789"/>
        <dbReference type="ChEBI" id="CHEBI:61891"/>
        <dbReference type="EC" id="2.1.1.297"/>
    </reaction>
</comment>
<keyword evidence="2 5" id="KW-0808">Transferase</keyword>
<dbReference type="InterPro" id="IPR029063">
    <property type="entry name" value="SAM-dependent_MTases_sf"/>
</dbReference>
<dbReference type="PROSITE" id="PS00092">
    <property type="entry name" value="N6_MTASE"/>
    <property type="match status" value="1"/>
</dbReference>
<dbReference type="InterPro" id="IPR002052">
    <property type="entry name" value="DNA_methylase_N6_adenine_CS"/>
</dbReference>
<evidence type="ECO:0000256" key="3">
    <source>
        <dbReference type="ARBA" id="ARBA00022691"/>
    </source>
</evidence>
<evidence type="ECO:0000256" key="5">
    <source>
        <dbReference type="HAMAP-Rule" id="MF_02126"/>
    </source>
</evidence>
<dbReference type="PANTHER" id="PTHR18895">
    <property type="entry name" value="HEMK METHYLTRANSFERASE"/>
    <property type="match status" value="1"/>
</dbReference>
<evidence type="ECO:0000259" key="6">
    <source>
        <dbReference type="Pfam" id="PF05175"/>
    </source>
</evidence>
<evidence type="ECO:0000256" key="1">
    <source>
        <dbReference type="ARBA" id="ARBA00022603"/>
    </source>
</evidence>
<dbReference type="GO" id="GO:0102559">
    <property type="term" value="F:peptide chain release factor N(5)-glutamine methyltransferase activity"/>
    <property type="evidence" value="ECO:0007669"/>
    <property type="project" value="UniProtKB-EC"/>
</dbReference>
<dbReference type="InterPro" id="IPR050320">
    <property type="entry name" value="N5-glutamine_MTase"/>
</dbReference>
<accession>A0A173LUY6</accession>
<feature type="binding site" evidence="5">
    <location>
        <begin position="206"/>
        <end position="209"/>
    </location>
    <ligand>
        <name>substrate</name>
    </ligand>
</feature>
<feature type="binding site" evidence="5">
    <location>
        <position position="206"/>
    </location>
    <ligand>
        <name>S-adenosyl-L-methionine</name>
        <dbReference type="ChEBI" id="CHEBI:59789"/>
    </ligand>
</feature>
<dbReference type="NCBIfam" id="TIGR03534">
    <property type="entry name" value="RF_mod_PrmC"/>
    <property type="match status" value="1"/>
</dbReference>
<evidence type="ECO:0000256" key="2">
    <source>
        <dbReference type="ARBA" id="ARBA00022679"/>
    </source>
</evidence>
<evidence type="ECO:0000313" key="9">
    <source>
        <dbReference type="Proteomes" id="UP000243847"/>
    </source>
</evidence>
<keyword evidence="3 5" id="KW-0949">S-adenosyl-L-methionine</keyword>
<dbReference type="GO" id="GO:0032259">
    <property type="term" value="P:methylation"/>
    <property type="evidence" value="ECO:0007669"/>
    <property type="project" value="UniProtKB-KW"/>
</dbReference>
<dbReference type="Pfam" id="PF05175">
    <property type="entry name" value="MTS"/>
    <property type="match status" value="1"/>
</dbReference>
<dbReference type="GeneID" id="80451386"/>
<dbReference type="InterPro" id="IPR019874">
    <property type="entry name" value="RF_methyltr_PrmC"/>
</dbReference>
<dbReference type="Pfam" id="PF17827">
    <property type="entry name" value="PrmC_N"/>
    <property type="match status" value="1"/>
</dbReference>
<dbReference type="CDD" id="cd02440">
    <property type="entry name" value="AdoMet_MTases"/>
    <property type="match status" value="1"/>
</dbReference>
<protein>
    <recommendedName>
        <fullName evidence="5">Release factor glutamine methyltransferase</fullName>
        <shortName evidence="5">RF MTase</shortName>
        <ecNumber evidence="5">2.1.1.297</ecNumber>
    </recommendedName>
    <alternativeName>
        <fullName evidence="5">N5-glutamine methyltransferase PrmC</fullName>
    </alternativeName>
    <alternativeName>
        <fullName evidence="5">Protein-(glutamine-N5) MTase PrmC</fullName>
    </alternativeName>
    <alternativeName>
        <fullName evidence="5">Protein-glutamine N-methyltransferase PrmC</fullName>
    </alternativeName>
</protein>
<dbReference type="NCBIfam" id="TIGR00536">
    <property type="entry name" value="hemK_fam"/>
    <property type="match status" value="1"/>
</dbReference>
<evidence type="ECO:0000259" key="7">
    <source>
        <dbReference type="Pfam" id="PF17827"/>
    </source>
</evidence>
<name>A0A173LUY6_9MICO</name>
<dbReference type="GO" id="GO:0003676">
    <property type="term" value="F:nucleic acid binding"/>
    <property type="evidence" value="ECO:0007669"/>
    <property type="project" value="InterPro"/>
</dbReference>
<gene>
    <name evidence="5" type="primary">prmC</name>
    <name evidence="8" type="ORF">AUMI_12030</name>
</gene>
<sequence length="299" mass="31619">MNSSAHADDIAVTDLRQWAISTLSAEGVPDAEVDAELLIAHVLGFSRGELASKVVTGFTVPGESTLLIRQLVQRRAGREPLQHILGVAWFRSLTLSVGPGVFVPRPETEQLAGMAIDALRSLAEPSPTAVDLGTGSGAIALAMATEVPHAHIYAVEKSPEALPWTSKNFSALGGANAHLVPGDLAGDELLATYPELEGTVAVVVSNPPYIPVDAIPRDPEVRLFDPSLALYGGEDGLDVVREVSRVGLILGRPGAQLMLEHGELQGADIRGILSADGWRATATHRDLVGRDRYTTATRP</sequence>
<proteinExistence type="inferred from homology"/>
<dbReference type="KEGG" id="amin:AUMI_12030"/>
<feature type="domain" description="Methyltransferase small" evidence="6">
    <location>
        <begin position="125"/>
        <end position="209"/>
    </location>
</feature>
<evidence type="ECO:0000256" key="4">
    <source>
        <dbReference type="ARBA" id="ARBA00048391"/>
    </source>
</evidence>
<dbReference type="OrthoDB" id="9800643at2"/>
<dbReference type="Gene3D" id="3.40.50.150">
    <property type="entry name" value="Vaccinia Virus protein VP39"/>
    <property type="match status" value="1"/>
</dbReference>
<comment type="caution">
    <text evidence="5">Lacks conserved residue(s) required for the propagation of feature annotation.</text>
</comment>
<comment type="similarity">
    <text evidence="5">Belongs to the protein N5-glutamine methyltransferase family. PrmC subfamily.</text>
</comment>
<dbReference type="Gene3D" id="1.10.8.10">
    <property type="entry name" value="DNA helicase RuvA subunit, C-terminal domain"/>
    <property type="match status" value="1"/>
</dbReference>
<dbReference type="InterPro" id="IPR007848">
    <property type="entry name" value="Small_mtfrase_dom"/>
</dbReference>
<dbReference type="Proteomes" id="UP000243847">
    <property type="component" value="Chromosome sequence1"/>
</dbReference>
<dbReference type="InterPro" id="IPR040758">
    <property type="entry name" value="PrmC_N"/>
</dbReference>
<dbReference type="AlphaFoldDB" id="A0A173LUY6"/>
<dbReference type="RefSeq" id="WP_096380350.1">
    <property type="nucleotide sequence ID" value="NZ_AP017457.1"/>
</dbReference>
<organism evidence="8 9">
    <name type="scientific">Aurantimicrobium minutum</name>
    <dbReference type="NCBI Taxonomy" id="708131"/>
    <lineage>
        <taxon>Bacteria</taxon>
        <taxon>Bacillati</taxon>
        <taxon>Actinomycetota</taxon>
        <taxon>Actinomycetes</taxon>
        <taxon>Micrococcales</taxon>
        <taxon>Microbacteriaceae</taxon>
        <taxon>Aurantimicrobium</taxon>
    </lineage>
</organism>